<evidence type="ECO:0000313" key="2">
    <source>
        <dbReference type="Proteomes" id="UP000798662"/>
    </source>
</evidence>
<dbReference type="EMBL" id="CM020620">
    <property type="protein sequence ID" value="KAK1870011.1"/>
    <property type="molecule type" value="Genomic_DNA"/>
</dbReference>
<name>A0ACC3CJ83_PYRYE</name>
<proteinExistence type="predicted"/>
<dbReference type="Proteomes" id="UP000798662">
    <property type="component" value="Chromosome 3"/>
</dbReference>
<evidence type="ECO:0000313" key="1">
    <source>
        <dbReference type="EMBL" id="KAK1870011.1"/>
    </source>
</evidence>
<accession>A0ACC3CJ83</accession>
<sequence>MPPPPPGPLRVAIIGAGPAGLYTASSLLTHFRSRLPSPGAAAAAAAAAAARTVADPAASPRAAASARGRGDVASPPSAATNTHAAPPPPPAAPLAIDIYEAAAVPFGLIRSGVAPDHGSVKRVATTLDETVLRNPAVRLFANTPVSAEGGEEEEGEARGPVGSSVPLPALRSAYHAVVVAAGGGGGVVPPLPGAHLRGVLPALEYVGWLNGHSPATATAAGGAAAAKTLPPGGLSPDTPVASAVVLGAGNVALDVARSLVTAPSGLAAATDAAAGAVGVLAAWEAAAAASSTRRRVVTLVARRGPAQAAWTPKELRELLGGTSPVEGGGRWAVSVEPEEVALDAVDAASVAKTRPARRCIEALQAAAAAASSAPRGVDGGDGGDGVGGGAPSGAALREARLRFCLRPEAFLPSPTDGTRVGAVRFARVALGGPAGGRTGTPTGETVTLPADMVVTATGYAGCPLAGDAGGLPRDSATGGVAHMGGRVVAADSDRSADGAAPVAGLYVAGWAKRGPSGIIATNKWDAEETAAAVAADWAAGRLHRPAADNGDPTVEGAMATAISSRQVVDAAGWARVDAAERAAGAAAGKAEGVREKVVALPALLALARGEAARTAAVAAAERRRGG</sequence>
<reference evidence="1" key="1">
    <citation type="submission" date="2019-11" db="EMBL/GenBank/DDBJ databases">
        <title>Nori genome reveals adaptations in red seaweeds to the harsh intertidal environment.</title>
        <authorList>
            <person name="Wang D."/>
            <person name="Mao Y."/>
        </authorList>
    </citation>
    <scope>NUCLEOTIDE SEQUENCE</scope>
    <source>
        <tissue evidence="1">Gametophyte</tissue>
    </source>
</reference>
<comment type="caution">
    <text evidence="1">The sequence shown here is derived from an EMBL/GenBank/DDBJ whole genome shotgun (WGS) entry which is preliminary data.</text>
</comment>
<protein>
    <submittedName>
        <fullName evidence="1">Uncharacterized protein</fullName>
    </submittedName>
</protein>
<keyword evidence="2" id="KW-1185">Reference proteome</keyword>
<organism evidence="1 2">
    <name type="scientific">Pyropia yezoensis</name>
    <name type="common">Susabi-nori</name>
    <name type="synonym">Porphyra yezoensis</name>
    <dbReference type="NCBI Taxonomy" id="2788"/>
    <lineage>
        <taxon>Eukaryota</taxon>
        <taxon>Rhodophyta</taxon>
        <taxon>Bangiophyceae</taxon>
        <taxon>Bangiales</taxon>
        <taxon>Bangiaceae</taxon>
        <taxon>Pyropia</taxon>
    </lineage>
</organism>
<gene>
    <name evidence="1" type="ORF">I4F81_012475</name>
</gene>